<evidence type="ECO:0000256" key="1">
    <source>
        <dbReference type="ARBA" id="ARBA00005336"/>
    </source>
</evidence>
<dbReference type="Pfam" id="PF01915">
    <property type="entry name" value="Glyco_hydro_3_C"/>
    <property type="match status" value="1"/>
</dbReference>
<evidence type="ECO:0000256" key="4">
    <source>
        <dbReference type="SAM" id="SignalP"/>
    </source>
</evidence>
<dbReference type="SMART" id="SM00758">
    <property type="entry name" value="PA14"/>
    <property type="match status" value="1"/>
</dbReference>
<protein>
    <submittedName>
        <fullName evidence="6">Glycoside hydrolase family 3 C-terminal domain-containing protein</fullName>
    </submittedName>
</protein>
<dbReference type="Gene3D" id="2.60.40.10">
    <property type="entry name" value="Immunoglobulins"/>
    <property type="match status" value="1"/>
</dbReference>
<evidence type="ECO:0000259" key="5">
    <source>
        <dbReference type="PROSITE" id="PS51820"/>
    </source>
</evidence>
<dbReference type="GO" id="GO:0045493">
    <property type="term" value="P:xylan catabolic process"/>
    <property type="evidence" value="ECO:0007669"/>
    <property type="project" value="InterPro"/>
</dbReference>
<evidence type="ECO:0000313" key="7">
    <source>
        <dbReference type="Proteomes" id="UP000764045"/>
    </source>
</evidence>
<dbReference type="Proteomes" id="UP000764045">
    <property type="component" value="Unassembled WGS sequence"/>
</dbReference>
<dbReference type="InterPro" id="IPR002772">
    <property type="entry name" value="Glyco_hydro_3_C"/>
</dbReference>
<comment type="caution">
    <text evidence="6">The sequence shown here is derived from an EMBL/GenBank/DDBJ whole genome shotgun (WGS) entry which is preliminary data.</text>
</comment>
<reference evidence="6 7" key="1">
    <citation type="journal article" date="2021" name="Sci. Rep.">
        <title>The distribution of antibiotic resistance genes in chicken gut microbiota commensals.</title>
        <authorList>
            <person name="Juricova H."/>
            <person name="Matiasovicova J."/>
            <person name="Kubasova T."/>
            <person name="Cejkova D."/>
            <person name="Rychlik I."/>
        </authorList>
    </citation>
    <scope>NUCLEOTIDE SEQUENCE [LARGE SCALE GENOMIC DNA]</scope>
    <source>
        <strain evidence="6 7">An819</strain>
    </source>
</reference>
<dbReference type="RefSeq" id="WP_205110766.1">
    <property type="nucleotide sequence ID" value="NZ_JACJJL010000020.1"/>
</dbReference>
<feature type="signal peptide" evidence="4">
    <location>
        <begin position="1"/>
        <end position="20"/>
    </location>
</feature>
<dbReference type="PRINTS" id="PR00133">
    <property type="entry name" value="GLHYDRLASE3"/>
</dbReference>
<dbReference type="SUPFAM" id="SSF52279">
    <property type="entry name" value="Beta-D-glucan exohydrolase, C-terminal domain"/>
    <property type="match status" value="1"/>
</dbReference>
<dbReference type="Pfam" id="PF00933">
    <property type="entry name" value="Glyco_hydro_3"/>
    <property type="match status" value="1"/>
</dbReference>
<evidence type="ECO:0000313" key="6">
    <source>
        <dbReference type="EMBL" id="MBM6662387.1"/>
    </source>
</evidence>
<feature type="chain" id="PRO_5036883766" evidence="4">
    <location>
        <begin position="21"/>
        <end position="858"/>
    </location>
</feature>
<name>A0A938WNW1_9BACT</name>
<dbReference type="PANTHER" id="PTHR42721">
    <property type="entry name" value="SUGAR HYDROLASE-RELATED"/>
    <property type="match status" value="1"/>
</dbReference>
<keyword evidence="7" id="KW-1185">Reference proteome</keyword>
<feature type="domain" description="PA14" evidence="5">
    <location>
        <begin position="457"/>
        <end position="599"/>
    </location>
</feature>
<dbReference type="Gene3D" id="3.20.20.300">
    <property type="entry name" value="Glycoside hydrolase, family 3, N-terminal domain"/>
    <property type="match status" value="1"/>
</dbReference>
<dbReference type="InterPro" id="IPR011658">
    <property type="entry name" value="PA14_dom"/>
</dbReference>
<dbReference type="InterPro" id="IPR054850">
    <property type="entry name" value="Xylosidase_Xyl3A"/>
</dbReference>
<dbReference type="Gene3D" id="3.40.50.1700">
    <property type="entry name" value="Glycoside hydrolase family 3 C-terminal domain"/>
    <property type="match status" value="2"/>
</dbReference>
<dbReference type="NCBIfam" id="NF041776">
    <property type="entry name" value="xylosidase_Xyl3A"/>
    <property type="match status" value="1"/>
</dbReference>
<gene>
    <name evidence="6" type="ORF">H6B30_11605</name>
</gene>
<organism evidence="6 7">
    <name type="scientific">Marseilla massiliensis</name>
    <dbReference type="NCBI Taxonomy" id="1841864"/>
    <lineage>
        <taxon>Bacteria</taxon>
        <taxon>Pseudomonadati</taxon>
        <taxon>Bacteroidota</taxon>
        <taxon>Bacteroidia</taxon>
        <taxon>Bacteroidales</taxon>
        <taxon>Prevotellaceae</taxon>
        <taxon>Marseilla</taxon>
    </lineage>
</organism>
<dbReference type="InterPro" id="IPR001764">
    <property type="entry name" value="Glyco_hydro_3_N"/>
</dbReference>
<dbReference type="InterPro" id="IPR026891">
    <property type="entry name" value="Fn3-like"/>
</dbReference>
<dbReference type="SMART" id="SM01217">
    <property type="entry name" value="Fn3_like"/>
    <property type="match status" value="1"/>
</dbReference>
<dbReference type="PANTHER" id="PTHR42721:SF3">
    <property type="entry name" value="BETA-D-XYLOSIDASE 5-RELATED"/>
    <property type="match status" value="1"/>
</dbReference>
<sequence>MKRSNLLLSIIVMCSAGAAAQNLPYQNADLPAEQRAEDLLGRLTLDEKAKLMMNGSPAIPRLGIPQFDWWSEALHGVGRNGLSTTFPSCIGMAASFDDELLERIYSAISDEARAKNTAQKRKGKVGKYQGLSFWTPTINIFRDPRWGRGQESYGEDPYMNSRMGQAVVRGLQGPEGHKYRKLLACAKHFAVHSGPEKTRHSLDIESLSPRDLWETYLPAFKDLVQKAGVQEVMCAYQRFEGEPCCGSNRLLQQILRDQWGFDGLVVSDCGAIGDFWRPGRHGVSKDAAAASAKAVISGTDVECGSNYKSLPEAVRAGEISEEQINVSVKRLLKARFELGELDPDSLVEWTKIPESVVNCDAHKQLALQMAREQMVLLQNRGNLLPLDKDAGRIMVMGPNAADSVMMWGIYFGQPAHTVTVMEGIEAKLGTKVKYAKGCEITEITDTRSLFGDFVTPDGKPGMEARFWNNTRMEGKPVVETRYTSALQFDNGGNTAFAPGVELTNFTASFRGSFTARQDGRVFINYVNDDGIRLIVNGDTVANRWMAEEMRNNKRELKVKAGQKYDIQLDYMQLADGATLQFNVETIEPTTPAEVVAKAADADVVIFVGGISPDLEREEAKVNKPGFDNGDRTSIELPQAQRDILKALHEAGKKIVLVNCSGSAVALTPETETCYAILQAWYAGEQGGHAVADVLFGDYNPGGKLPVTFYRDDSQLPPFDDYSMKGRTYRYFGGEPLFPFGFGMSYTEFELGKPEYDKKAGKITVSVTNTGRRDGTEVVQAYMRNTADTEGPAKTLRGFCRVELKAGETKAVAIDFPRESFEGWDAATNTMRVVPGNYELMVGTSSADKDLQKIQVTID</sequence>
<comment type="similarity">
    <text evidence="1">Belongs to the glycosyl hydrolase 3 family.</text>
</comment>
<accession>A0A938WNW1</accession>
<dbReference type="EMBL" id="JACJJL010000020">
    <property type="protein sequence ID" value="MBM6662387.1"/>
    <property type="molecule type" value="Genomic_DNA"/>
</dbReference>
<dbReference type="GO" id="GO:0009044">
    <property type="term" value="F:xylan 1,4-beta-xylosidase activity"/>
    <property type="evidence" value="ECO:0007669"/>
    <property type="project" value="InterPro"/>
</dbReference>
<dbReference type="PROSITE" id="PS51820">
    <property type="entry name" value="PA14"/>
    <property type="match status" value="1"/>
</dbReference>
<dbReference type="Pfam" id="PF14310">
    <property type="entry name" value="Fn3-like"/>
    <property type="match status" value="1"/>
</dbReference>
<dbReference type="AlphaFoldDB" id="A0A938WNW1"/>
<dbReference type="SUPFAM" id="SSF51445">
    <property type="entry name" value="(Trans)glycosidases"/>
    <property type="match status" value="1"/>
</dbReference>
<keyword evidence="2 4" id="KW-0732">Signal</keyword>
<dbReference type="GO" id="GO:0046556">
    <property type="term" value="F:alpha-L-arabinofuranosidase activity"/>
    <property type="evidence" value="ECO:0007669"/>
    <property type="project" value="TreeGrafter"/>
</dbReference>
<dbReference type="InterPro" id="IPR017853">
    <property type="entry name" value="GH"/>
</dbReference>
<dbReference type="InterPro" id="IPR037524">
    <property type="entry name" value="PA14/GLEYA"/>
</dbReference>
<keyword evidence="3 6" id="KW-0378">Hydrolase</keyword>
<dbReference type="GO" id="GO:0031222">
    <property type="term" value="P:arabinan catabolic process"/>
    <property type="evidence" value="ECO:0007669"/>
    <property type="project" value="TreeGrafter"/>
</dbReference>
<dbReference type="InterPro" id="IPR013783">
    <property type="entry name" value="Ig-like_fold"/>
</dbReference>
<proteinExistence type="inferred from homology"/>
<evidence type="ECO:0000256" key="3">
    <source>
        <dbReference type="ARBA" id="ARBA00022801"/>
    </source>
</evidence>
<dbReference type="Pfam" id="PF07691">
    <property type="entry name" value="PA14"/>
    <property type="match status" value="1"/>
</dbReference>
<dbReference type="InterPro" id="IPR044993">
    <property type="entry name" value="BXL"/>
</dbReference>
<dbReference type="InterPro" id="IPR036962">
    <property type="entry name" value="Glyco_hydro_3_N_sf"/>
</dbReference>
<dbReference type="InterPro" id="IPR036881">
    <property type="entry name" value="Glyco_hydro_3_C_sf"/>
</dbReference>
<evidence type="ECO:0000256" key="2">
    <source>
        <dbReference type="ARBA" id="ARBA00022729"/>
    </source>
</evidence>